<evidence type="ECO:0000313" key="4">
    <source>
        <dbReference type="WBParaSite" id="Bm13133.1"/>
    </source>
</evidence>
<gene>
    <name evidence="1 4 5" type="ORF">Bm13133</name>
    <name evidence="2" type="ORF">BM_BM13133</name>
    <name evidence="1" type="ORF">BM_Bm13133</name>
</gene>
<dbReference type="WBParaSite" id="Bm13133.1">
    <property type="protein sequence ID" value="Bm13133.1"/>
    <property type="gene ID" value="WBGene00233394"/>
</dbReference>
<evidence type="ECO:0000313" key="1">
    <source>
        <dbReference type="EMBL" id="CDP97819.1"/>
    </source>
</evidence>
<dbReference type="RefSeq" id="XP_042935908.1">
    <property type="nucleotide sequence ID" value="XM_043079974.1"/>
</dbReference>
<organism evidence="1">
    <name type="scientific">Brugia malayi</name>
    <name type="common">Filarial nematode worm</name>
    <dbReference type="NCBI Taxonomy" id="6279"/>
    <lineage>
        <taxon>Eukaryota</taxon>
        <taxon>Metazoa</taxon>
        <taxon>Ecdysozoa</taxon>
        <taxon>Nematoda</taxon>
        <taxon>Chromadorea</taxon>
        <taxon>Rhabditida</taxon>
        <taxon>Spirurina</taxon>
        <taxon>Spiruromorpha</taxon>
        <taxon>Filarioidea</taxon>
        <taxon>Onchocercidae</taxon>
        <taxon>Brugia</taxon>
    </lineage>
</organism>
<sequence length="67" mass="7631">MIRISDFFRAISLKSSGIYTAKDNMLLIMQKKKRLERNAVGKLSLETTEFLIMKSAAVGKLKKAIRQ</sequence>
<dbReference type="AlphaFoldDB" id="A0A0K0IWZ1"/>
<dbReference type="EMBL" id="LN856991">
    <property type="protein sequence ID" value="CDP97819.1"/>
    <property type="molecule type" value="Genomic_DNA"/>
</dbReference>
<dbReference type="EMBL" id="CAAKNF010000194">
    <property type="protein sequence ID" value="VIO95761.1"/>
    <property type="molecule type" value="Genomic_DNA"/>
</dbReference>
<reference evidence="1 3" key="1">
    <citation type="journal article" date="2007" name="Science">
        <title>Draft genome of the filarial nematode parasite Brugia malayi.</title>
        <authorList>
            <person name="Ghedin E."/>
            <person name="Wang S."/>
            <person name="Spiro D."/>
            <person name="Caler E."/>
            <person name="Zhao Q."/>
            <person name="Crabtree J."/>
            <person name="Allen J.E."/>
            <person name="Delcher A.L."/>
            <person name="Guiliano D.B."/>
            <person name="Miranda-Saavedra D."/>
            <person name="Angiuoli S.V."/>
            <person name="Creasy T."/>
            <person name="Amedeo P."/>
            <person name="Haas B."/>
            <person name="El-Sayed N.M."/>
            <person name="Wortman J.R."/>
            <person name="Feldblyum T."/>
            <person name="Tallon L."/>
            <person name="Schatz M."/>
            <person name="Shumway M."/>
            <person name="Koo H."/>
            <person name="Salzberg S.L."/>
            <person name="Schobel S."/>
            <person name="Pertea M."/>
            <person name="Pop M."/>
            <person name="White O."/>
            <person name="Barton G.J."/>
            <person name="Carlow C.K."/>
            <person name="Crawford M.J."/>
            <person name="Daub J."/>
            <person name="Dimmic M.W."/>
            <person name="Estes C.F."/>
            <person name="Foster J.M."/>
            <person name="Ganatra M."/>
            <person name="Gregory W.F."/>
            <person name="Johnson N.M."/>
            <person name="Jin J."/>
            <person name="Komuniecki R."/>
            <person name="Korf I."/>
            <person name="Kumar S."/>
            <person name="Laney S."/>
            <person name="Li B.W."/>
            <person name="Li W."/>
            <person name="Lindblom T.H."/>
            <person name="Lustigman S."/>
            <person name="Ma D."/>
            <person name="Maina C.V."/>
            <person name="Martin D.M."/>
            <person name="McCarter J.P."/>
            <person name="McReynolds L."/>
            <person name="Mitreva M."/>
            <person name="Nutman T.B."/>
            <person name="Parkinson J."/>
            <person name="Peregrin-Alvarez J.M."/>
            <person name="Poole C."/>
            <person name="Ren Q."/>
            <person name="Saunders L."/>
            <person name="Sluder A.E."/>
            <person name="Smith K."/>
            <person name="Stanke M."/>
            <person name="Unnasch T.R."/>
            <person name="Ware J."/>
            <person name="Wei A.D."/>
            <person name="Weil G."/>
            <person name="Williams D.J."/>
            <person name="Zhang Y."/>
            <person name="Williams S.A."/>
            <person name="Fraser-Liggett C."/>
            <person name="Slatko B."/>
            <person name="Blaxter M.L."/>
            <person name="Scott A.L."/>
        </authorList>
    </citation>
    <scope>NUCLEOTIDE SEQUENCE</scope>
    <source>
        <strain evidence="1 3">FR3</strain>
    </source>
</reference>
<proteinExistence type="predicted"/>
<evidence type="ECO:0000313" key="5">
    <source>
        <dbReference type="WormBase" id="Bm13133"/>
    </source>
</evidence>
<reference evidence="2" key="3">
    <citation type="submission" date="2019-04" db="EMBL/GenBank/DDBJ databases">
        <authorList>
            <person name="Howe K."/>
            <person name="Paulini M."/>
            <person name="Williams G."/>
        </authorList>
    </citation>
    <scope>NUCLEOTIDE SEQUENCE [LARGE SCALE GENOMIC DNA]</scope>
    <source>
        <strain evidence="2">FR3</strain>
    </source>
</reference>
<reference evidence="1" key="2">
    <citation type="submission" date="2012-12" db="EMBL/GenBank/DDBJ databases">
        <authorList>
            <person name="Gao Y.W."/>
            <person name="Fan S.T."/>
            <person name="Sun H.T."/>
            <person name="Wang Z."/>
            <person name="Gao X.L."/>
            <person name="Li Y.G."/>
            <person name="Wang T.C."/>
            <person name="Zhang K."/>
            <person name="Xu W.W."/>
            <person name="Yu Z.J."/>
            <person name="Xia X.Z."/>
        </authorList>
    </citation>
    <scope>NUCLEOTIDE SEQUENCE</scope>
    <source>
        <strain evidence="1">FR3</strain>
    </source>
</reference>
<keyword evidence="3" id="KW-1185">Reference proteome</keyword>
<reference evidence="4" key="4">
    <citation type="submission" date="2019-12" db="UniProtKB">
        <authorList>
            <consortium name="WormBaseParasite"/>
        </authorList>
    </citation>
    <scope>IDENTIFICATION</scope>
</reference>
<accession>A0A0K0IWZ1</accession>
<dbReference type="WormBase" id="Bm13133">
    <property type="protein sequence ID" value="BM35727"/>
    <property type="gene ID" value="WBGene00233394"/>
</dbReference>
<protein>
    <submittedName>
        <fullName evidence="1 4">Bm13133</fullName>
    </submittedName>
</protein>
<name>A0A0K0IWZ1_BRUMA</name>
<dbReference type="GeneID" id="66057779"/>
<accession>A0A4E9FFQ4</accession>
<dbReference type="CTD" id="66057779"/>
<dbReference type="Proteomes" id="UP000006672">
    <property type="component" value="Unassembled WGS sequence"/>
</dbReference>
<dbReference type="KEGG" id="bmy:BM_BM13133"/>
<evidence type="ECO:0000313" key="3">
    <source>
        <dbReference type="Proteomes" id="UP000006672"/>
    </source>
</evidence>
<evidence type="ECO:0000313" key="2">
    <source>
        <dbReference type="EMBL" id="VIO95761.1"/>
    </source>
</evidence>